<evidence type="ECO:0000256" key="2">
    <source>
        <dbReference type="SAM" id="SignalP"/>
    </source>
</evidence>
<sequence>MTFSKVTTNLLLATVCLLVIGESAAQQRAGKTEAGFVIGYYDDFSIDGQQGSAVDFSADYSYGFNIGYNYTNQFALEFDWVIGSQDYTSTFVDDDGNPINTISHEADITHAQIHGTYYFSPENFSLYVQGGAGFSYLDSNITSGPPINVCWWDPWWGYICEGFQETYSENQFSYSATFGARFNIDKKVFLRASYSQIWVDLDNAKTSDVGVYKLEFGRSF</sequence>
<keyword evidence="1 2" id="KW-0732">Signal</keyword>
<dbReference type="Gene3D" id="2.40.160.20">
    <property type="match status" value="1"/>
</dbReference>
<evidence type="ECO:0000259" key="3">
    <source>
        <dbReference type="Pfam" id="PF13505"/>
    </source>
</evidence>
<protein>
    <recommendedName>
        <fullName evidence="3">Outer membrane protein beta-barrel domain-containing protein</fullName>
    </recommendedName>
</protein>
<evidence type="ECO:0000313" key="5">
    <source>
        <dbReference type="Proteomes" id="UP001157134"/>
    </source>
</evidence>
<gene>
    <name evidence="4" type="ORF">tloyanaT_15990</name>
</gene>
<reference evidence="4 5" key="1">
    <citation type="submission" date="2023-03" db="EMBL/GenBank/DDBJ databases">
        <title>Thalassotalea loyana LMG 22536T draft genome sequence.</title>
        <authorList>
            <person name="Sawabe T."/>
        </authorList>
    </citation>
    <scope>NUCLEOTIDE SEQUENCE [LARGE SCALE GENOMIC DNA]</scope>
    <source>
        <strain evidence="4 5">LMG 22536</strain>
    </source>
</reference>
<accession>A0ABQ6HB55</accession>
<dbReference type="SUPFAM" id="SSF56925">
    <property type="entry name" value="OMPA-like"/>
    <property type="match status" value="1"/>
</dbReference>
<evidence type="ECO:0000256" key="1">
    <source>
        <dbReference type="ARBA" id="ARBA00022729"/>
    </source>
</evidence>
<feature type="chain" id="PRO_5045357744" description="Outer membrane protein beta-barrel domain-containing protein" evidence="2">
    <location>
        <begin position="26"/>
        <end position="220"/>
    </location>
</feature>
<keyword evidence="5" id="KW-1185">Reference proteome</keyword>
<feature type="domain" description="Outer membrane protein beta-barrel" evidence="3">
    <location>
        <begin position="16"/>
        <end position="211"/>
    </location>
</feature>
<dbReference type="Pfam" id="PF13505">
    <property type="entry name" value="OMP_b-brl"/>
    <property type="match status" value="1"/>
</dbReference>
<name>A0ABQ6HB55_9GAMM</name>
<dbReference type="InterPro" id="IPR027385">
    <property type="entry name" value="Beta-barrel_OMP"/>
</dbReference>
<dbReference type="EMBL" id="BSSV01000003">
    <property type="protein sequence ID" value="GLX85347.1"/>
    <property type="molecule type" value="Genomic_DNA"/>
</dbReference>
<evidence type="ECO:0000313" key="4">
    <source>
        <dbReference type="EMBL" id="GLX85347.1"/>
    </source>
</evidence>
<feature type="signal peptide" evidence="2">
    <location>
        <begin position="1"/>
        <end position="25"/>
    </location>
</feature>
<proteinExistence type="predicted"/>
<organism evidence="4 5">
    <name type="scientific">Thalassotalea loyana</name>
    <dbReference type="NCBI Taxonomy" id="280483"/>
    <lineage>
        <taxon>Bacteria</taxon>
        <taxon>Pseudomonadati</taxon>
        <taxon>Pseudomonadota</taxon>
        <taxon>Gammaproteobacteria</taxon>
        <taxon>Alteromonadales</taxon>
        <taxon>Colwelliaceae</taxon>
        <taxon>Thalassotalea</taxon>
    </lineage>
</organism>
<comment type="caution">
    <text evidence="4">The sequence shown here is derived from an EMBL/GenBank/DDBJ whole genome shotgun (WGS) entry which is preliminary data.</text>
</comment>
<dbReference type="InterPro" id="IPR011250">
    <property type="entry name" value="OMP/PagP_B-barrel"/>
</dbReference>
<dbReference type="RefSeq" id="WP_284297367.1">
    <property type="nucleotide sequence ID" value="NZ_BSSV01000003.1"/>
</dbReference>
<dbReference type="Proteomes" id="UP001157134">
    <property type="component" value="Unassembled WGS sequence"/>
</dbReference>